<dbReference type="EMBL" id="CP144535">
    <property type="protein sequence ID" value="WWC62507.1"/>
    <property type="molecule type" value="Genomic_DNA"/>
</dbReference>
<dbReference type="AlphaFoldDB" id="A0A1A6A3F5"/>
<feature type="region of interest" description="Disordered" evidence="1">
    <location>
        <begin position="457"/>
        <end position="489"/>
    </location>
</feature>
<keyword evidence="4" id="KW-1185">Reference proteome</keyword>
<reference evidence="2" key="1">
    <citation type="submission" date="2013-07" db="EMBL/GenBank/DDBJ databases">
        <title>The Genome Sequence of Cryptococcus dejecticola CBS10117.</title>
        <authorList>
            <consortium name="The Broad Institute Genome Sequencing Platform"/>
            <person name="Cuomo C."/>
            <person name="Litvintseva A."/>
            <person name="Chen Y."/>
            <person name="Heitman J."/>
            <person name="Sun S."/>
            <person name="Springer D."/>
            <person name="Dromer F."/>
            <person name="Young S.K."/>
            <person name="Zeng Q."/>
            <person name="Gargeya S."/>
            <person name="Fitzgerald M."/>
            <person name="Abouelleil A."/>
            <person name="Alvarado L."/>
            <person name="Berlin A.M."/>
            <person name="Chapman S.B."/>
            <person name="Dewar J."/>
            <person name="Goldberg J."/>
            <person name="Griggs A."/>
            <person name="Gujja S."/>
            <person name="Hansen M."/>
            <person name="Howarth C."/>
            <person name="Imamovic A."/>
            <person name="Larimer J."/>
            <person name="McCowan C."/>
            <person name="Murphy C."/>
            <person name="Pearson M."/>
            <person name="Priest M."/>
            <person name="Roberts A."/>
            <person name="Saif S."/>
            <person name="Shea T."/>
            <person name="Sykes S."/>
            <person name="Wortman J."/>
            <person name="Nusbaum C."/>
            <person name="Birren B."/>
        </authorList>
    </citation>
    <scope>NUCLEOTIDE SEQUENCE [LARGE SCALE GENOMIC DNA]</scope>
    <source>
        <strain evidence="2">CBS 10117</strain>
    </source>
</reference>
<dbReference type="VEuPathDB" id="FungiDB:I303_05452"/>
<dbReference type="RefSeq" id="XP_018262435.1">
    <property type="nucleotide sequence ID" value="XM_018408744.1"/>
</dbReference>
<protein>
    <submittedName>
        <fullName evidence="2">Uncharacterized protein</fullName>
    </submittedName>
</protein>
<sequence length="832" mass="94027">MERSSRQRRHHDQTPALGLRQLWRPEDDHQAVTREAITKIIQSFTPFELETSEKDDPFLSLRASLKEATKNYTPEKAISKPISVSQSVVDFCNAAQQRRKKAMIKSPAQEILERPIEDPCRHFIQPMETMLTSKAIKKTIDLSRGKGILPSKLSQFRVGGKGEFAILEKVVIPPMEEQTDHFKLLKWQMQCTDTEKQRITAMLEKRKEWLKPQMDIAKGATADHPLLAKQLAAGEEIFKSISQTEDQPMLQAWQCESQLANPDDLSNVADLSCPRIPAHGSMTHNDHDKIVNKGYIGKDLDMSIKPEGMIGNMTLDEIAPSYPSQQDRCHDPDNSNEILVPTPISSPTTGQLRTRWSLENNLMSPSLSVIQPLVATSTPGGDQDWDESTESVFKEYLNPSAFRQSPEIEHQVGVAEREILDLHSRYSINGQLESTGEPDVPRKLQPVRRRVIPPQEIAPKQGDEPRSHIIPQKRGSDPVQEYRHGRGPSARITQSLQGLINNHIGRTNTEGGKLASNNYGEAANPFTLDGLLDLSQRQDLKSIQHESQSTRPSPKTGNEMSSDWTGNSSVRNPRWYSNACRPNPQKSETPLPILVAMSVLQNLPFFRALKTEGFEIVEREKKMHNTDMVISPFTAMILRDIRTLAKTAMDLLQELKIAAQRFRRIVVVIECISYMAYEKDENISKKINPLNDSTIQAIERIRDLLPRALASAGGPVGEVELVFAYNGAKEVTRVIRWLIADDGRESRKVDHVRYKEIYEDRLWLSREPNERELQILTVEFELNIFCAWYALAHCGSLEGLIGMHDAQRKKSFDGVIGGDVVDRLNAVLAKHK</sequence>
<feature type="compositionally biased region" description="Polar residues" evidence="1">
    <location>
        <begin position="545"/>
        <end position="571"/>
    </location>
</feature>
<dbReference type="OrthoDB" id="2422840at2759"/>
<dbReference type="STRING" id="1296121.A0A1A6A3F5"/>
<dbReference type="GeneID" id="28969151"/>
<evidence type="ECO:0000313" key="4">
    <source>
        <dbReference type="Proteomes" id="UP000078595"/>
    </source>
</evidence>
<proteinExistence type="predicted"/>
<gene>
    <name evidence="2" type="ORF">I303_05452</name>
    <name evidence="3" type="ORF">I303_105103</name>
</gene>
<feature type="compositionally biased region" description="Basic and acidic residues" evidence="1">
    <location>
        <begin position="474"/>
        <end position="484"/>
    </location>
</feature>
<dbReference type="KEGG" id="kdj:28969151"/>
<accession>A0A1A6A3F5</accession>
<evidence type="ECO:0000313" key="2">
    <source>
        <dbReference type="EMBL" id="OBR84593.1"/>
    </source>
</evidence>
<feature type="region of interest" description="Disordered" evidence="1">
    <location>
        <begin position="541"/>
        <end position="583"/>
    </location>
</feature>
<dbReference type="EMBL" id="KI894032">
    <property type="protein sequence ID" value="OBR84593.1"/>
    <property type="molecule type" value="Genomic_DNA"/>
</dbReference>
<dbReference type="Proteomes" id="UP000078595">
    <property type="component" value="Chromosome 6"/>
</dbReference>
<name>A0A1A6A3F5_9TREE</name>
<evidence type="ECO:0000256" key="1">
    <source>
        <dbReference type="SAM" id="MobiDB-lite"/>
    </source>
</evidence>
<evidence type="ECO:0000313" key="3">
    <source>
        <dbReference type="EMBL" id="WWC62507.1"/>
    </source>
</evidence>
<organism evidence="2">
    <name type="scientific">Kwoniella dejecticola CBS 10117</name>
    <dbReference type="NCBI Taxonomy" id="1296121"/>
    <lineage>
        <taxon>Eukaryota</taxon>
        <taxon>Fungi</taxon>
        <taxon>Dikarya</taxon>
        <taxon>Basidiomycota</taxon>
        <taxon>Agaricomycotina</taxon>
        <taxon>Tremellomycetes</taxon>
        <taxon>Tremellales</taxon>
        <taxon>Cryptococcaceae</taxon>
        <taxon>Kwoniella</taxon>
    </lineage>
</organism>
<reference evidence="3" key="2">
    <citation type="submission" date="2013-07" db="EMBL/GenBank/DDBJ databases">
        <authorList>
            <consortium name="The Broad Institute Genome Sequencing Platform"/>
            <person name="Cuomo C."/>
            <person name="Litvintseva A."/>
            <person name="Chen Y."/>
            <person name="Heitman J."/>
            <person name="Sun S."/>
            <person name="Springer D."/>
            <person name="Dromer F."/>
            <person name="Young S.K."/>
            <person name="Zeng Q."/>
            <person name="Gargeya S."/>
            <person name="Fitzgerald M."/>
            <person name="Abouelleil A."/>
            <person name="Alvarado L."/>
            <person name="Berlin A.M."/>
            <person name="Chapman S.B."/>
            <person name="Dewar J."/>
            <person name="Goldberg J."/>
            <person name="Griggs A."/>
            <person name="Gujja S."/>
            <person name="Hansen M."/>
            <person name="Howarth C."/>
            <person name="Imamovic A."/>
            <person name="Larimer J."/>
            <person name="McCowan C."/>
            <person name="Murphy C."/>
            <person name="Pearson M."/>
            <person name="Priest M."/>
            <person name="Roberts A."/>
            <person name="Saif S."/>
            <person name="Shea T."/>
            <person name="Sykes S."/>
            <person name="Wortman J."/>
            <person name="Nusbaum C."/>
            <person name="Birren B."/>
        </authorList>
    </citation>
    <scope>NUCLEOTIDE SEQUENCE</scope>
    <source>
        <strain evidence="3">CBS 10117</strain>
    </source>
</reference>
<reference evidence="3" key="3">
    <citation type="submission" date="2024-02" db="EMBL/GenBank/DDBJ databases">
        <title>Comparative genomics of Cryptococcus and Kwoniella reveals pathogenesis evolution and contrasting modes of karyotype evolution via chromosome fusion or intercentromeric recombination.</title>
        <authorList>
            <person name="Coelho M.A."/>
            <person name="David-Palma M."/>
            <person name="Shea T."/>
            <person name="Bowers K."/>
            <person name="McGinley-Smith S."/>
            <person name="Mohammad A.W."/>
            <person name="Gnirke A."/>
            <person name="Yurkov A.M."/>
            <person name="Nowrousian M."/>
            <person name="Sun S."/>
            <person name="Cuomo C.A."/>
            <person name="Heitman J."/>
        </authorList>
    </citation>
    <scope>NUCLEOTIDE SEQUENCE</scope>
    <source>
        <strain evidence="3">CBS 10117</strain>
    </source>
</reference>